<dbReference type="NCBIfam" id="TIGR00621">
    <property type="entry name" value="ssb"/>
    <property type="match status" value="1"/>
</dbReference>
<protein>
    <recommendedName>
        <fullName evidence="2 3">Single-stranded DNA-binding protein</fullName>
        <shortName evidence="2">SSB</shortName>
    </recommendedName>
</protein>
<evidence type="ECO:0000313" key="4">
    <source>
        <dbReference type="EMBL" id="PWI25195.1"/>
    </source>
</evidence>
<comment type="caution">
    <text evidence="4">The sequence shown here is derived from an EMBL/GenBank/DDBJ whole genome shotgun (WGS) entry which is preliminary data.</text>
</comment>
<evidence type="ECO:0000313" key="5">
    <source>
        <dbReference type="Proteomes" id="UP000245938"/>
    </source>
</evidence>
<dbReference type="InterPro" id="IPR011344">
    <property type="entry name" value="ssDNA-bd"/>
</dbReference>
<dbReference type="EMBL" id="QFVR01000011">
    <property type="protein sequence ID" value="PWI25195.1"/>
    <property type="molecule type" value="Genomic_DNA"/>
</dbReference>
<name>A0A2U3AKY1_9BACL</name>
<sequence length="131" mass="14655">MNNVSLVGRVTKDPELKYVAGDKKLTSFTLAVSRKFKNQLGGVEADFIYCTIWGSFAENIVRYCGKGSLIGVSGRLYARSYNNSEGKRVYVTDVVAEEVKFYSLKSPQQITALEKTDFELPVLLTEQVKLD</sequence>
<evidence type="ECO:0000256" key="2">
    <source>
        <dbReference type="HAMAP-Rule" id="MF_00984"/>
    </source>
</evidence>
<dbReference type="InterPro" id="IPR000424">
    <property type="entry name" value="Primosome_PriB/ssb"/>
</dbReference>
<comment type="caution">
    <text evidence="2">Lacks conserved residue(s) required for the propagation of feature annotation.</text>
</comment>
<dbReference type="PROSITE" id="PS50935">
    <property type="entry name" value="SSB"/>
    <property type="match status" value="1"/>
</dbReference>
<dbReference type="GO" id="GO:0003697">
    <property type="term" value="F:single-stranded DNA binding"/>
    <property type="evidence" value="ECO:0007669"/>
    <property type="project" value="UniProtKB-UniRule"/>
</dbReference>
<dbReference type="GO" id="GO:0006260">
    <property type="term" value="P:DNA replication"/>
    <property type="evidence" value="ECO:0007669"/>
    <property type="project" value="InterPro"/>
</dbReference>
<dbReference type="CDD" id="cd04496">
    <property type="entry name" value="SSB_OBF"/>
    <property type="match status" value="1"/>
</dbReference>
<comment type="subunit">
    <text evidence="2">Homotetramer.</text>
</comment>
<keyword evidence="5" id="KW-1185">Reference proteome</keyword>
<accession>A0A2U3AKY1</accession>
<dbReference type="Proteomes" id="UP000245938">
    <property type="component" value="Unassembled WGS sequence"/>
</dbReference>
<dbReference type="RefSeq" id="WP_109306228.1">
    <property type="nucleotide sequence ID" value="NZ_BJUF01000006.1"/>
</dbReference>
<dbReference type="SUPFAM" id="SSF50249">
    <property type="entry name" value="Nucleic acid-binding proteins"/>
    <property type="match status" value="1"/>
</dbReference>
<organism evidence="4 5">
    <name type="scientific">Kurthia sibirica</name>
    <dbReference type="NCBI Taxonomy" id="202750"/>
    <lineage>
        <taxon>Bacteria</taxon>
        <taxon>Bacillati</taxon>
        <taxon>Bacillota</taxon>
        <taxon>Bacilli</taxon>
        <taxon>Bacillales</taxon>
        <taxon>Caryophanaceae</taxon>
        <taxon>Kurthia</taxon>
    </lineage>
</organism>
<dbReference type="PIRSF" id="PIRSF002070">
    <property type="entry name" value="SSB"/>
    <property type="match status" value="1"/>
</dbReference>
<proteinExistence type="inferred from homology"/>
<keyword evidence="1 2" id="KW-0238">DNA-binding</keyword>
<dbReference type="Pfam" id="PF00436">
    <property type="entry name" value="SSB"/>
    <property type="match status" value="1"/>
</dbReference>
<dbReference type="AlphaFoldDB" id="A0A2U3AKY1"/>
<dbReference type="Gene3D" id="2.40.50.140">
    <property type="entry name" value="Nucleic acid-binding proteins"/>
    <property type="match status" value="1"/>
</dbReference>
<dbReference type="PANTHER" id="PTHR10302:SF27">
    <property type="entry name" value="SINGLE-STRANDED DNA-BINDING PROTEIN"/>
    <property type="match status" value="1"/>
</dbReference>
<dbReference type="PANTHER" id="PTHR10302">
    <property type="entry name" value="SINGLE-STRANDED DNA-BINDING PROTEIN"/>
    <property type="match status" value="1"/>
</dbReference>
<evidence type="ECO:0000256" key="3">
    <source>
        <dbReference type="PIRNR" id="PIRNR002070"/>
    </source>
</evidence>
<evidence type="ECO:0000256" key="1">
    <source>
        <dbReference type="ARBA" id="ARBA00023125"/>
    </source>
</evidence>
<reference evidence="4 5" key="1">
    <citation type="submission" date="2018-05" db="EMBL/GenBank/DDBJ databases">
        <title>Kurthia sibirica genome sequence.</title>
        <authorList>
            <person name="Maclea K.S."/>
            <person name="Goen A.E."/>
        </authorList>
    </citation>
    <scope>NUCLEOTIDE SEQUENCE [LARGE SCALE GENOMIC DNA]</scope>
    <source>
        <strain evidence="4 5">ATCC 49154</strain>
    </source>
</reference>
<dbReference type="OrthoDB" id="9809878at2"/>
<dbReference type="HAMAP" id="MF_00984">
    <property type="entry name" value="SSB"/>
    <property type="match status" value="1"/>
</dbReference>
<dbReference type="InterPro" id="IPR012340">
    <property type="entry name" value="NA-bd_OB-fold"/>
</dbReference>
<dbReference type="GO" id="GO:0009295">
    <property type="term" value="C:nucleoid"/>
    <property type="evidence" value="ECO:0007669"/>
    <property type="project" value="TreeGrafter"/>
</dbReference>
<gene>
    <name evidence="4" type="ORF">DEX24_09680</name>
</gene>